<dbReference type="EC" id="1.11.1.7" evidence="4 19"/>
<dbReference type="PROSITE" id="PS00436">
    <property type="entry name" value="PEROXIDASE_2"/>
    <property type="match status" value="1"/>
</dbReference>
<dbReference type="PROSITE" id="PS00435">
    <property type="entry name" value="PEROXIDASE_1"/>
    <property type="match status" value="1"/>
</dbReference>
<dbReference type="Proteomes" id="UP000596660">
    <property type="component" value="Unplaced"/>
</dbReference>
<dbReference type="Gene3D" id="1.10.420.10">
    <property type="entry name" value="Peroxidase, domain 2"/>
    <property type="match status" value="1"/>
</dbReference>
<evidence type="ECO:0000313" key="21">
    <source>
        <dbReference type="EnsemblPlants" id="AUR62014919-RA:cds"/>
    </source>
</evidence>
<dbReference type="GO" id="GO:0140825">
    <property type="term" value="F:lactoperoxidase activity"/>
    <property type="evidence" value="ECO:0007669"/>
    <property type="project" value="UniProtKB-EC"/>
</dbReference>
<name>A0A803LLS2_CHEQI</name>
<dbReference type="AlphaFoldDB" id="A0A803LLS2"/>
<evidence type="ECO:0000256" key="8">
    <source>
        <dbReference type="ARBA" id="ARBA00022723"/>
    </source>
</evidence>
<evidence type="ECO:0000256" key="10">
    <source>
        <dbReference type="ARBA" id="ARBA00023002"/>
    </source>
</evidence>
<dbReference type="GO" id="GO:0020037">
    <property type="term" value="F:heme binding"/>
    <property type="evidence" value="ECO:0007669"/>
    <property type="project" value="UniProtKB-UniRule"/>
</dbReference>
<feature type="active site" description="Proton acceptor" evidence="14">
    <location>
        <position position="73"/>
    </location>
</feature>
<comment type="cofactor">
    <cofactor evidence="16 19">
        <name>heme b</name>
        <dbReference type="ChEBI" id="CHEBI:60344"/>
    </cofactor>
    <text evidence="16 19">Binds 1 heme b (iron(II)-protoporphyrin IX) group per subunit.</text>
</comment>
<evidence type="ECO:0000256" key="1">
    <source>
        <dbReference type="ARBA" id="ARBA00000189"/>
    </source>
</evidence>
<protein>
    <recommendedName>
        <fullName evidence="4 19">Peroxidase</fullName>
        <ecNumber evidence="4 19">1.11.1.7</ecNumber>
    </recommendedName>
</protein>
<keyword evidence="5 19" id="KW-0964">Secreted</keyword>
<dbReference type="InterPro" id="IPR019793">
    <property type="entry name" value="Peroxidases_heam-ligand_BS"/>
</dbReference>
<sequence>MTTITTSHSIVSGPPPPVIKAAKNATHGHHRKLSIDYYAKTCPEVEKLVASVTSEQFKAAPAIASATIRLFFHDCFGCDASILISSKLGSKELAERDASQNKNLPIEAFEGINKAKALVEGKCLGVVSCTDILTISTRDYVHLAGGPYYEVKKGKWDGKISKASRVPSNIPHTNATVDELLKLFNSKGLNMEDLVVLSGAHTIGYSHCKYIINRIYNYKGTKQPQPNIDPKLLQALRMYCPHHGGNEDIVVPFDVTTPYTFDHAYYGNLEKNMGILITDQALYLDPRTKPIVQSLSKDKQKFFKAFAQAMEKMGNIHLKRGRKHGEMRKDCSSHM</sequence>
<evidence type="ECO:0000256" key="12">
    <source>
        <dbReference type="ARBA" id="ARBA00023157"/>
    </source>
</evidence>
<accession>A0A803LLS2</accession>
<keyword evidence="12 18" id="KW-1015">Disulfide bond</keyword>
<feature type="binding site" evidence="16">
    <location>
        <position position="262"/>
    </location>
    <ligand>
        <name>Ca(2+)</name>
        <dbReference type="ChEBI" id="CHEBI:29108"/>
        <label>2</label>
    </ligand>
</feature>
<feature type="disulfide bond" evidence="18">
    <location>
        <begin position="75"/>
        <end position="78"/>
    </location>
</feature>
<evidence type="ECO:0000256" key="16">
    <source>
        <dbReference type="PIRSR" id="PIRSR600823-3"/>
    </source>
</evidence>
<dbReference type="InterPro" id="IPR000823">
    <property type="entry name" value="Peroxidase_pln"/>
</dbReference>
<feature type="domain" description="Plant heme peroxidase family profile" evidence="20">
    <location>
        <begin position="32"/>
        <end position="335"/>
    </location>
</feature>
<dbReference type="OMA" id="KACSIHM"/>
<evidence type="ECO:0000259" key="20">
    <source>
        <dbReference type="PROSITE" id="PS50873"/>
    </source>
</evidence>
<feature type="disulfide bond" evidence="18">
    <location>
        <begin position="42"/>
        <end position="123"/>
    </location>
</feature>
<feature type="binding site" evidence="16">
    <location>
        <position position="257"/>
    </location>
    <ligand>
        <name>Ca(2+)</name>
        <dbReference type="ChEBI" id="CHEBI:29108"/>
        <label>2</label>
    </ligand>
</feature>
<dbReference type="PANTHER" id="PTHR31517:SF59">
    <property type="entry name" value="PEROXIDASE"/>
    <property type="match status" value="1"/>
</dbReference>
<dbReference type="PRINTS" id="PR00458">
    <property type="entry name" value="PEROXIDASE"/>
</dbReference>
<reference evidence="21" key="1">
    <citation type="journal article" date="2017" name="Nature">
        <title>The genome of Chenopodium quinoa.</title>
        <authorList>
            <person name="Jarvis D.E."/>
            <person name="Ho Y.S."/>
            <person name="Lightfoot D.J."/>
            <person name="Schmoeckel S.M."/>
            <person name="Li B."/>
            <person name="Borm T.J.A."/>
            <person name="Ohyanagi H."/>
            <person name="Mineta K."/>
            <person name="Michell C.T."/>
            <person name="Saber N."/>
            <person name="Kharbatia N.M."/>
            <person name="Rupper R.R."/>
            <person name="Sharp A.R."/>
            <person name="Dally N."/>
            <person name="Boughton B.A."/>
            <person name="Woo Y.H."/>
            <person name="Gao G."/>
            <person name="Schijlen E.G.W.M."/>
            <person name="Guo X."/>
            <person name="Momin A.A."/>
            <person name="Negrao S."/>
            <person name="Al-Babili S."/>
            <person name="Gehring C."/>
            <person name="Roessner U."/>
            <person name="Jung C."/>
            <person name="Murphy K."/>
            <person name="Arold S.T."/>
            <person name="Gojobori T."/>
            <person name="van der Linden C.G."/>
            <person name="van Loo E.N."/>
            <person name="Jellen E.N."/>
            <person name="Maughan P.J."/>
            <person name="Tester M."/>
        </authorList>
    </citation>
    <scope>NUCLEOTIDE SEQUENCE [LARGE SCALE GENOMIC DNA]</scope>
    <source>
        <strain evidence="21">cv. PI 614886</strain>
    </source>
</reference>
<feature type="disulfide bond" evidence="18">
    <location>
        <begin position="208"/>
        <end position="240"/>
    </location>
</feature>
<dbReference type="InterPro" id="IPR010255">
    <property type="entry name" value="Haem_peroxidase_sf"/>
</dbReference>
<dbReference type="PROSITE" id="PS50873">
    <property type="entry name" value="PEROXIDASE_4"/>
    <property type="match status" value="1"/>
</dbReference>
<evidence type="ECO:0000256" key="13">
    <source>
        <dbReference type="ARBA" id="ARBA00023324"/>
    </source>
</evidence>
<reference evidence="21" key="2">
    <citation type="submission" date="2021-03" db="UniProtKB">
        <authorList>
            <consortium name="EnsemblPlants"/>
        </authorList>
    </citation>
    <scope>IDENTIFICATION</scope>
</reference>
<keyword evidence="9 16" id="KW-0106">Calcium</keyword>
<comment type="subcellular location">
    <subcellularLocation>
        <location evidence="19">Secreted</location>
    </subcellularLocation>
</comment>
<dbReference type="CDD" id="cd00693">
    <property type="entry name" value="secretory_peroxidase"/>
    <property type="match status" value="1"/>
</dbReference>
<dbReference type="EnsemblPlants" id="AUR62014919-RA">
    <property type="protein sequence ID" value="AUR62014919-RA:cds"/>
    <property type="gene ID" value="AUR62014919"/>
</dbReference>
<evidence type="ECO:0000256" key="2">
    <source>
        <dbReference type="ARBA" id="ARBA00002322"/>
    </source>
</evidence>
<dbReference type="Pfam" id="PF00141">
    <property type="entry name" value="peroxidase"/>
    <property type="match status" value="1"/>
</dbReference>
<feature type="binding site" evidence="15">
    <location>
        <position position="171"/>
    </location>
    <ligand>
        <name>substrate</name>
    </ligand>
</feature>
<evidence type="ECO:0000256" key="9">
    <source>
        <dbReference type="ARBA" id="ARBA00022837"/>
    </source>
</evidence>
<feature type="binding site" evidence="16">
    <location>
        <position position="254"/>
    </location>
    <ligand>
        <name>Ca(2+)</name>
        <dbReference type="ChEBI" id="CHEBI:29108"/>
        <label>2</label>
    </ligand>
</feature>
<keyword evidence="10 19" id="KW-0560">Oxidoreductase</keyword>
<feature type="binding site" evidence="16">
    <location>
        <position position="79"/>
    </location>
    <ligand>
        <name>Ca(2+)</name>
        <dbReference type="ChEBI" id="CHEBI:29108"/>
        <label>1</label>
    </ligand>
</feature>
<comment type="similarity">
    <text evidence="3">Belongs to the peroxidase family. Ascorbate peroxidase subfamily.</text>
</comment>
<comment type="similarity">
    <text evidence="19">Belongs to the peroxidase family. Classical plant (class III) peroxidase subfamily.</text>
</comment>
<dbReference type="InterPro" id="IPR002016">
    <property type="entry name" value="Haem_peroxidase"/>
</dbReference>
<evidence type="ECO:0000256" key="4">
    <source>
        <dbReference type="ARBA" id="ARBA00012313"/>
    </source>
</evidence>
<dbReference type="GO" id="GO:0006979">
    <property type="term" value="P:response to oxidative stress"/>
    <property type="evidence" value="ECO:0007669"/>
    <property type="project" value="UniProtKB-UniRule"/>
</dbReference>
<dbReference type="GO" id="GO:0042744">
    <property type="term" value="P:hydrogen peroxide catabolic process"/>
    <property type="evidence" value="ECO:0007669"/>
    <property type="project" value="UniProtKB-KW"/>
</dbReference>
<comment type="cofactor">
    <cofactor evidence="16 19">
        <name>Ca(2+)</name>
        <dbReference type="ChEBI" id="CHEBI:29108"/>
    </cofactor>
    <text evidence="16 19">Binds 2 calcium ions per subunit.</text>
</comment>
<feature type="disulfide bond" evidence="18">
    <location>
        <begin position="129"/>
        <end position="331"/>
    </location>
</feature>
<dbReference type="PRINTS" id="PR00461">
    <property type="entry name" value="PLPEROXIDASE"/>
</dbReference>
<comment type="catalytic activity">
    <reaction evidence="1 19">
        <text>2 a phenolic donor + H2O2 = 2 a phenolic radical donor + 2 H2O</text>
        <dbReference type="Rhea" id="RHEA:56136"/>
        <dbReference type="ChEBI" id="CHEBI:15377"/>
        <dbReference type="ChEBI" id="CHEBI:16240"/>
        <dbReference type="ChEBI" id="CHEBI:139520"/>
        <dbReference type="ChEBI" id="CHEBI:139521"/>
        <dbReference type="EC" id="1.11.1.7"/>
    </reaction>
</comment>
<feature type="binding site" evidence="16">
    <location>
        <position position="77"/>
    </location>
    <ligand>
        <name>Ca(2+)</name>
        <dbReference type="ChEBI" id="CHEBI:29108"/>
        <label>1</label>
    </ligand>
</feature>
<evidence type="ECO:0000313" key="22">
    <source>
        <dbReference type="Proteomes" id="UP000596660"/>
    </source>
</evidence>
<feature type="binding site" description="axial binding residue" evidence="16">
    <location>
        <position position="201"/>
    </location>
    <ligand>
        <name>heme b</name>
        <dbReference type="ChEBI" id="CHEBI:60344"/>
    </ligand>
    <ligandPart>
        <name>Fe</name>
        <dbReference type="ChEBI" id="CHEBI:18248"/>
    </ligandPart>
</feature>
<evidence type="ECO:0000256" key="5">
    <source>
        <dbReference type="ARBA" id="ARBA00022525"/>
    </source>
</evidence>
<keyword evidence="7 19" id="KW-0349">Heme</keyword>
<evidence type="ECO:0000256" key="18">
    <source>
        <dbReference type="PIRSR" id="PIRSR600823-5"/>
    </source>
</evidence>
<keyword evidence="11 16" id="KW-0408">Iron</keyword>
<keyword evidence="6 19" id="KW-0575">Peroxidase</keyword>
<dbReference type="GO" id="GO:0046872">
    <property type="term" value="F:metal ion binding"/>
    <property type="evidence" value="ECO:0007669"/>
    <property type="project" value="UniProtKB-UniRule"/>
</dbReference>
<dbReference type="GO" id="GO:0005576">
    <property type="term" value="C:extracellular region"/>
    <property type="evidence" value="ECO:0007669"/>
    <property type="project" value="UniProtKB-SubCell"/>
</dbReference>
<dbReference type="Gene3D" id="1.10.520.10">
    <property type="match status" value="1"/>
</dbReference>
<keyword evidence="8 16" id="KW-0479">Metal-binding</keyword>
<feature type="site" description="Transition state stabilizer" evidence="17">
    <location>
        <position position="69"/>
    </location>
</feature>
<comment type="function">
    <text evidence="2">Removal of H(2)O(2), oxidation of toxic reductants, biosynthesis and degradation of lignin, suberization, auxin catabolism, response to environmental stresses such as wounding, pathogen attack and oxidative stress. These functions might be dependent on each isozyme/isoform in each plant tissue.</text>
</comment>
<feature type="binding site" evidence="16">
    <location>
        <position position="95"/>
    </location>
    <ligand>
        <name>Ca(2+)</name>
        <dbReference type="ChEBI" id="CHEBI:29108"/>
        <label>1</label>
    </ligand>
</feature>
<evidence type="ECO:0000256" key="6">
    <source>
        <dbReference type="ARBA" id="ARBA00022559"/>
    </source>
</evidence>
<evidence type="ECO:0000256" key="3">
    <source>
        <dbReference type="ARBA" id="ARBA00006873"/>
    </source>
</evidence>
<proteinExistence type="inferred from homology"/>
<evidence type="ECO:0000256" key="15">
    <source>
        <dbReference type="PIRSR" id="PIRSR600823-2"/>
    </source>
</evidence>
<feature type="binding site" evidence="16">
    <location>
        <position position="202"/>
    </location>
    <ligand>
        <name>Ca(2+)</name>
        <dbReference type="ChEBI" id="CHEBI:29108"/>
        <label>2</label>
    </ligand>
</feature>
<dbReference type="SUPFAM" id="SSF48113">
    <property type="entry name" value="Heme-dependent peroxidases"/>
    <property type="match status" value="1"/>
</dbReference>
<keyword evidence="13 19" id="KW-0376">Hydrogen peroxide</keyword>
<keyword evidence="22" id="KW-1185">Reference proteome</keyword>
<dbReference type="Gramene" id="AUR62014919-RA">
    <property type="protein sequence ID" value="AUR62014919-RA:cds"/>
    <property type="gene ID" value="AUR62014919"/>
</dbReference>
<evidence type="ECO:0000256" key="11">
    <source>
        <dbReference type="ARBA" id="ARBA00023004"/>
    </source>
</evidence>
<evidence type="ECO:0000256" key="7">
    <source>
        <dbReference type="ARBA" id="ARBA00022617"/>
    </source>
</evidence>
<evidence type="ECO:0000256" key="14">
    <source>
        <dbReference type="PIRSR" id="PIRSR600823-1"/>
    </source>
</evidence>
<evidence type="ECO:0000256" key="19">
    <source>
        <dbReference type="RuleBase" id="RU362060"/>
    </source>
</evidence>
<feature type="binding site" evidence="16">
    <location>
        <position position="81"/>
    </location>
    <ligand>
        <name>Ca(2+)</name>
        <dbReference type="ChEBI" id="CHEBI:29108"/>
        <label>1</label>
    </ligand>
</feature>
<feature type="binding site" evidence="16">
    <location>
        <position position="74"/>
    </location>
    <ligand>
        <name>Ca(2+)</name>
        <dbReference type="ChEBI" id="CHEBI:29108"/>
        <label>1</label>
    </ligand>
</feature>
<evidence type="ECO:0000256" key="17">
    <source>
        <dbReference type="PIRSR" id="PIRSR600823-4"/>
    </source>
</evidence>
<dbReference type="InterPro" id="IPR033905">
    <property type="entry name" value="Secretory_peroxidase"/>
</dbReference>
<organism evidence="21 22">
    <name type="scientific">Chenopodium quinoa</name>
    <name type="common">Quinoa</name>
    <dbReference type="NCBI Taxonomy" id="63459"/>
    <lineage>
        <taxon>Eukaryota</taxon>
        <taxon>Viridiplantae</taxon>
        <taxon>Streptophyta</taxon>
        <taxon>Embryophyta</taxon>
        <taxon>Tracheophyta</taxon>
        <taxon>Spermatophyta</taxon>
        <taxon>Magnoliopsida</taxon>
        <taxon>eudicotyledons</taxon>
        <taxon>Gunneridae</taxon>
        <taxon>Pentapetalae</taxon>
        <taxon>Caryophyllales</taxon>
        <taxon>Chenopodiaceae</taxon>
        <taxon>Chenopodioideae</taxon>
        <taxon>Atripliceae</taxon>
        <taxon>Chenopodium</taxon>
    </lineage>
</organism>
<dbReference type="InterPro" id="IPR019794">
    <property type="entry name" value="Peroxidases_AS"/>
</dbReference>
<dbReference type="PANTHER" id="PTHR31517">
    <property type="match status" value="1"/>
</dbReference>